<protein>
    <submittedName>
        <fullName evidence="6">Trypsin-like peptidase domain-containing protein</fullName>
    </submittedName>
</protein>
<name>A0AAU2JT03_9ACTN</name>
<evidence type="ECO:0000256" key="3">
    <source>
        <dbReference type="ARBA" id="ARBA00022801"/>
    </source>
</evidence>
<proteinExistence type="inferred from homology"/>
<keyword evidence="5" id="KW-1133">Transmembrane helix</keyword>
<feature type="region of interest" description="Disordered" evidence="4">
    <location>
        <begin position="1"/>
        <end position="90"/>
    </location>
</feature>
<keyword evidence="2" id="KW-0645">Protease</keyword>
<organism evidence="6">
    <name type="scientific">Streptomyces sp. NBC_00049</name>
    <dbReference type="NCBI Taxonomy" id="2903617"/>
    <lineage>
        <taxon>Bacteria</taxon>
        <taxon>Bacillati</taxon>
        <taxon>Actinomycetota</taxon>
        <taxon>Actinomycetes</taxon>
        <taxon>Kitasatosporales</taxon>
        <taxon>Streptomycetaceae</taxon>
        <taxon>Streptomyces</taxon>
    </lineage>
</organism>
<comment type="similarity">
    <text evidence="1">Belongs to the peptidase S1C family.</text>
</comment>
<dbReference type="PANTHER" id="PTHR43343:SF3">
    <property type="entry name" value="PROTEASE DO-LIKE 8, CHLOROPLASTIC"/>
    <property type="match status" value="1"/>
</dbReference>
<evidence type="ECO:0000256" key="2">
    <source>
        <dbReference type="ARBA" id="ARBA00022670"/>
    </source>
</evidence>
<feature type="region of interest" description="Disordered" evidence="4">
    <location>
        <begin position="405"/>
        <end position="425"/>
    </location>
</feature>
<evidence type="ECO:0000256" key="5">
    <source>
        <dbReference type="SAM" id="Phobius"/>
    </source>
</evidence>
<feature type="compositionally biased region" description="Polar residues" evidence="4">
    <location>
        <begin position="325"/>
        <end position="338"/>
    </location>
</feature>
<evidence type="ECO:0000256" key="1">
    <source>
        <dbReference type="ARBA" id="ARBA00010541"/>
    </source>
</evidence>
<dbReference type="InterPro" id="IPR009003">
    <property type="entry name" value="Peptidase_S1_PA"/>
</dbReference>
<evidence type="ECO:0000256" key="4">
    <source>
        <dbReference type="SAM" id="MobiDB-lite"/>
    </source>
</evidence>
<dbReference type="InterPro" id="IPR051201">
    <property type="entry name" value="Chloro_Bact_Ser_Proteases"/>
</dbReference>
<dbReference type="PRINTS" id="PR00834">
    <property type="entry name" value="PROTEASES2C"/>
</dbReference>
<dbReference type="SUPFAM" id="SSF50494">
    <property type="entry name" value="Trypsin-like serine proteases"/>
    <property type="match status" value="1"/>
</dbReference>
<evidence type="ECO:0000313" key="6">
    <source>
        <dbReference type="EMBL" id="WTU74582.1"/>
    </source>
</evidence>
<dbReference type="GO" id="GO:0006508">
    <property type="term" value="P:proteolysis"/>
    <property type="evidence" value="ECO:0007669"/>
    <property type="project" value="UniProtKB-KW"/>
</dbReference>
<feature type="compositionally biased region" description="Polar residues" evidence="4">
    <location>
        <begin position="170"/>
        <end position="183"/>
    </location>
</feature>
<dbReference type="InterPro" id="IPR043504">
    <property type="entry name" value="Peptidase_S1_PA_chymotrypsin"/>
</dbReference>
<feature type="transmembrane region" description="Helical" evidence="5">
    <location>
        <begin position="128"/>
        <end position="149"/>
    </location>
</feature>
<dbReference type="GO" id="GO:0004252">
    <property type="term" value="F:serine-type endopeptidase activity"/>
    <property type="evidence" value="ECO:0007669"/>
    <property type="project" value="InterPro"/>
</dbReference>
<reference evidence="6" key="1">
    <citation type="submission" date="2022-10" db="EMBL/GenBank/DDBJ databases">
        <title>The complete genomes of actinobacterial strains from the NBC collection.</title>
        <authorList>
            <person name="Joergensen T.S."/>
            <person name="Alvarez Arevalo M."/>
            <person name="Sterndorff E.B."/>
            <person name="Faurdal D."/>
            <person name="Vuksanovic O."/>
            <person name="Mourched A.-S."/>
            <person name="Charusanti P."/>
            <person name="Shaw S."/>
            <person name="Blin K."/>
            <person name="Weber T."/>
        </authorList>
    </citation>
    <scope>NUCLEOTIDE SEQUENCE</scope>
    <source>
        <strain evidence="6">NBC_00049</strain>
    </source>
</reference>
<dbReference type="Pfam" id="PF13365">
    <property type="entry name" value="Trypsin_2"/>
    <property type="match status" value="1"/>
</dbReference>
<dbReference type="PANTHER" id="PTHR43343">
    <property type="entry name" value="PEPTIDASE S12"/>
    <property type="match status" value="1"/>
</dbReference>
<feature type="compositionally biased region" description="Gly residues" evidence="4">
    <location>
        <begin position="407"/>
        <end position="425"/>
    </location>
</feature>
<dbReference type="AlphaFoldDB" id="A0AAU2JT03"/>
<feature type="region of interest" description="Disordered" evidence="4">
    <location>
        <begin position="164"/>
        <end position="183"/>
    </location>
</feature>
<feature type="compositionally biased region" description="Pro residues" evidence="4">
    <location>
        <begin position="43"/>
        <end position="53"/>
    </location>
</feature>
<keyword evidence="5" id="KW-0812">Transmembrane</keyword>
<feature type="compositionally biased region" description="Gly residues" evidence="4">
    <location>
        <begin position="72"/>
        <end position="90"/>
    </location>
</feature>
<dbReference type="InterPro" id="IPR001940">
    <property type="entry name" value="Peptidase_S1C"/>
</dbReference>
<feature type="compositionally biased region" description="Basic and acidic residues" evidence="4">
    <location>
        <begin position="1"/>
        <end position="10"/>
    </location>
</feature>
<keyword evidence="5" id="KW-0472">Membrane</keyword>
<feature type="region of interest" description="Disordered" evidence="4">
    <location>
        <begin position="304"/>
        <end position="338"/>
    </location>
</feature>
<accession>A0AAU2JT03</accession>
<dbReference type="EMBL" id="CP108264">
    <property type="protein sequence ID" value="WTU74582.1"/>
    <property type="molecule type" value="Genomic_DNA"/>
</dbReference>
<keyword evidence="3" id="KW-0378">Hydrolase</keyword>
<gene>
    <name evidence="6" type="ORF">OG327_15305</name>
</gene>
<dbReference type="Gene3D" id="2.40.10.10">
    <property type="entry name" value="Trypsin-like serine proteases"/>
    <property type="match status" value="2"/>
</dbReference>
<sequence length="433" mass="42526">MTESFRRDGEYPQENLPTPPAPFGDGRQRGRDQPAQEAAAGAYPPPPAYPPAAPGWQEAHGAPVIRGETVPAGGGHGVGPAAGSGSGSGSGFGFGADSGIGGWDRWGSSVPHGPAHAAAPAPRAKRPVALLAAVALAAAVVGGGTAAAVQQLMGSQNATAGGGVNGTNVSQSSNGTVSGVAEQNSPSVVRIDTRTASGQGTGSGIVLSADGEIVTNNHVVAGASEIQVTMSDGKKYTAKVVGTDPDKDLALIKLQGASGLKPARLGDSDAVKVGDQVVAIGSPDRLTGTVTSGIVSALNREVNVSKPEAQQTPQRGGDGGWPFSFNGQQFNGKTGNDTASYKAIQTDASLNPGNSGGALFNMNGEIVGMPSAIYSPSTGSSGAGSVGLGFAIPVNTIKADLDSLRKGGPGGAGSGSSGTNGGDGYADGFGTSF</sequence>